<feature type="compositionally biased region" description="Pro residues" evidence="1">
    <location>
        <begin position="7"/>
        <end position="21"/>
    </location>
</feature>
<reference evidence="2 3" key="1">
    <citation type="submission" date="2019-03" db="EMBL/GenBank/DDBJ databases">
        <title>The genome sequence of a newly discovered highly antifungal drug resistant Aspergillus species, Aspergillus tanneri NIH 1004.</title>
        <authorList>
            <person name="Mounaud S."/>
            <person name="Singh I."/>
            <person name="Joardar V."/>
            <person name="Pakala S."/>
            <person name="Pakala S."/>
            <person name="Venepally P."/>
            <person name="Hoover J."/>
            <person name="Nierman W."/>
            <person name="Chung J."/>
            <person name="Losada L."/>
        </authorList>
    </citation>
    <scope>NUCLEOTIDE SEQUENCE [LARGE SCALE GENOMIC DNA]</scope>
    <source>
        <strain evidence="2 3">NIH1004</strain>
    </source>
</reference>
<gene>
    <name evidence="2" type="ORF">EYZ11_009252</name>
</gene>
<comment type="caution">
    <text evidence="2">The sequence shown here is derived from an EMBL/GenBank/DDBJ whole genome shotgun (WGS) entry which is preliminary data.</text>
</comment>
<sequence>MSRSTYFPPPPPPPPRLPPYKPRGGAKAPVVHKESPPPPGSFGIGIEMELLLESRFTPSAADNTFPRFARQCAMSYNSSVPSPYPRMHSLVQAHKSLAIIHFEPAFEALVPPERRGNEYSRSNWLDNPQLGYQNLSRDQSIELIESRNTTDEIIGIMNPNQSKYFGWNFLPLKTFRTIEFRRGSASLSANDAFTWVELAMSFIQAAMIQPSSQQLLRYPRTIGGLKDFIQYAHLPQQEGAYNSAYLQRLFTGSHPNAKLNPIPVGHLSEQKRAKLQRKMDADTASNPMLDIIASAQQHGVA</sequence>
<protein>
    <submittedName>
        <fullName evidence="2">Uncharacterized protein</fullName>
    </submittedName>
</protein>
<proteinExistence type="predicted"/>
<dbReference type="EMBL" id="SOSA01000430">
    <property type="protein sequence ID" value="THC91275.1"/>
    <property type="molecule type" value="Genomic_DNA"/>
</dbReference>
<evidence type="ECO:0000256" key="1">
    <source>
        <dbReference type="SAM" id="MobiDB-lite"/>
    </source>
</evidence>
<dbReference type="AlphaFoldDB" id="A0A4S3J8R7"/>
<dbReference type="STRING" id="1220188.A0A4S3J8R7"/>
<keyword evidence="3" id="KW-1185">Reference proteome</keyword>
<evidence type="ECO:0000313" key="3">
    <source>
        <dbReference type="Proteomes" id="UP000308092"/>
    </source>
</evidence>
<organism evidence="2 3">
    <name type="scientific">Aspergillus tanneri</name>
    <dbReference type="NCBI Taxonomy" id="1220188"/>
    <lineage>
        <taxon>Eukaryota</taxon>
        <taxon>Fungi</taxon>
        <taxon>Dikarya</taxon>
        <taxon>Ascomycota</taxon>
        <taxon>Pezizomycotina</taxon>
        <taxon>Eurotiomycetes</taxon>
        <taxon>Eurotiomycetidae</taxon>
        <taxon>Eurotiales</taxon>
        <taxon>Aspergillaceae</taxon>
        <taxon>Aspergillus</taxon>
        <taxon>Aspergillus subgen. Circumdati</taxon>
    </lineage>
</organism>
<name>A0A4S3J8R7_9EURO</name>
<dbReference type="Proteomes" id="UP000308092">
    <property type="component" value="Unassembled WGS sequence"/>
</dbReference>
<feature type="region of interest" description="Disordered" evidence="1">
    <location>
        <begin position="1"/>
        <end position="39"/>
    </location>
</feature>
<dbReference type="PANTHER" id="PTHR36847:SF1">
    <property type="entry name" value="AMIDOLIGASE ENZYME"/>
    <property type="match status" value="1"/>
</dbReference>
<dbReference type="PANTHER" id="PTHR36847">
    <property type="entry name" value="AMIDOLIGASE ENZYME"/>
    <property type="match status" value="1"/>
</dbReference>
<accession>A0A4S3J8R7</accession>
<dbReference type="VEuPathDB" id="FungiDB:EYZ11_009252"/>
<evidence type="ECO:0000313" key="2">
    <source>
        <dbReference type="EMBL" id="THC91275.1"/>
    </source>
</evidence>